<evidence type="ECO:0000313" key="3">
    <source>
        <dbReference type="Proteomes" id="UP001189429"/>
    </source>
</evidence>
<evidence type="ECO:0000313" key="2">
    <source>
        <dbReference type="EMBL" id="CAK0838077.1"/>
    </source>
</evidence>
<keyword evidence="3" id="KW-1185">Reference proteome</keyword>
<feature type="region of interest" description="Disordered" evidence="1">
    <location>
        <begin position="1"/>
        <end position="149"/>
    </location>
</feature>
<comment type="caution">
    <text evidence="2">The sequence shown here is derived from an EMBL/GenBank/DDBJ whole genome shotgun (WGS) entry which is preliminary data.</text>
</comment>
<sequence>MVNTWRRVTGNPLEAGPMTPPEVYPGKASIGNVRTPGQRYPSGAAAATPVVFRQRSRRAAGSGRGARPRAASGGIRQCGLEGRGTTGGETKEEEEGEEEETDARAALPPPSGRRKNGEATAGRPRPPRGPAPYHSGASWDEDESQQAAR</sequence>
<feature type="compositionally biased region" description="Acidic residues" evidence="1">
    <location>
        <begin position="139"/>
        <end position="149"/>
    </location>
</feature>
<evidence type="ECO:0000256" key="1">
    <source>
        <dbReference type="SAM" id="MobiDB-lite"/>
    </source>
</evidence>
<proteinExistence type="predicted"/>
<accession>A0ABN9SZN1</accession>
<dbReference type="Proteomes" id="UP001189429">
    <property type="component" value="Unassembled WGS sequence"/>
</dbReference>
<gene>
    <name evidence="2" type="ORF">PCOR1329_LOCUS34105</name>
</gene>
<reference evidence="2" key="1">
    <citation type="submission" date="2023-10" db="EMBL/GenBank/DDBJ databases">
        <authorList>
            <person name="Chen Y."/>
            <person name="Shah S."/>
            <person name="Dougan E. K."/>
            <person name="Thang M."/>
            <person name="Chan C."/>
        </authorList>
    </citation>
    <scope>NUCLEOTIDE SEQUENCE [LARGE SCALE GENOMIC DNA]</scope>
</reference>
<feature type="compositionally biased region" description="Acidic residues" evidence="1">
    <location>
        <begin position="91"/>
        <end position="101"/>
    </location>
</feature>
<protein>
    <submittedName>
        <fullName evidence="2">Uncharacterized protein</fullName>
    </submittedName>
</protein>
<organism evidence="2 3">
    <name type="scientific">Prorocentrum cordatum</name>
    <dbReference type="NCBI Taxonomy" id="2364126"/>
    <lineage>
        <taxon>Eukaryota</taxon>
        <taxon>Sar</taxon>
        <taxon>Alveolata</taxon>
        <taxon>Dinophyceae</taxon>
        <taxon>Prorocentrales</taxon>
        <taxon>Prorocentraceae</taxon>
        <taxon>Prorocentrum</taxon>
    </lineage>
</organism>
<dbReference type="EMBL" id="CAUYUJ010014196">
    <property type="protein sequence ID" value="CAK0838077.1"/>
    <property type="molecule type" value="Genomic_DNA"/>
</dbReference>
<name>A0ABN9SZN1_9DINO</name>